<evidence type="ECO:0000256" key="6">
    <source>
        <dbReference type="ARBA" id="ARBA00037968"/>
    </source>
</evidence>
<dbReference type="Proteomes" id="UP000716446">
    <property type="component" value="Unassembled WGS sequence"/>
</dbReference>
<evidence type="ECO:0000259" key="9">
    <source>
        <dbReference type="PROSITE" id="PS50850"/>
    </source>
</evidence>
<dbReference type="PROSITE" id="PS50850">
    <property type="entry name" value="MFS"/>
    <property type="match status" value="1"/>
</dbReference>
<accession>A0A9N8JWU1</accession>
<dbReference type="EMBL" id="CAIJEN010000014">
    <property type="protein sequence ID" value="CAD0092833.1"/>
    <property type="molecule type" value="Genomic_DNA"/>
</dbReference>
<name>A0A9N8JWU1_9PEZI</name>
<evidence type="ECO:0000313" key="11">
    <source>
        <dbReference type="Proteomes" id="UP000716446"/>
    </source>
</evidence>
<evidence type="ECO:0000256" key="3">
    <source>
        <dbReference type="ARBA" id="ARBA00022692"/>
    </source>
</evidence>
<dbReference type="InterPro" id="IPR020846">
    <property type="entry name" value="MFS_dom"/>
</dbReference>
<proteinExistence type="inferred from homology"/>
<feature type="domain" description="Major facilitator superfamily (MFS) profile" evidence="9">
    <location>
        <begin position="88"/>
        <end position="482"/>
    </location>
</feature>
<sequence>MRFLSRSQQADAISRSEPYQDSLDTKNEAKHGVEHHENINAIEEPTEWKKIDLKEDGDVAQRLFASQTHEPIDPAEEARVVRKIDFMILPYLAVCYAFFYIDKTTLSYAAIFGIREDLKIHGQQYSWLSSIFYFGFLVWALPTNFLMQRFPIGKYLGANIFMWGALLMCQAAATNFTTLAVLRALSGAAEACSDPAFMIITSMWYSRRQQPIRMGLWYTANGFGIALGGLLGYGIGHIRASLPSWKFEFLIIGALCCVWGIVMMIFLPDSPVTAKGLNEREKRIAVERLRDNQTGIENKHLKWYQVREVFTENGGISNFGTIIIKGFGFSTLVTTLMQVPYAISILTCVFLNDKFASKGSQTRCYFILLFLLPNISGSFGLAFLAADNKAGRLICYYLTGPYNAAFVMILSLTTANVAGHSKKVVTNAILFLGYCTGNIAGPFFYKQSQSPRYELGIWSMIVSHLIEVCVILLLRMLLSRENRRRDRIQSALPGGLEGRDLNATAFADLTDRENENFRYIY</sequence>
<feature type="transmembrane region" description="Helical" evidence="8">
    <location>
        <begin position="247"/>
        <end position="267"/>
    </location>
</feature>
<feature type="compositionally biased region" description="Polar residues" evidence="7">
    <location>
        <begin position="1"/>
        <end position="11"/>
    </location>
</feature>
<dbReference type="AlphaFoldDB" id="A0A9N8JWU1"/>
<dbReference type="InterPro" id="IPR011701">
    <property type="entry name" value="MFS"/>
</dbReference>
<comment type="caution">
    <text evidence="10">The sequence shown here is derived from an EMBL/GenBank/DDBJ whole genome shotgun (WGS) entry which is preliminary data.</text>
</comment>
<evidence type="ECO:0000256" key="8">
    <source>
        <dbReference type="SAM" id="Phobius"/>
    </source>
</evidence>
<feature type="region of interest" description="Disordered" evidence="7">
    <location>
        <begin position="1"/>
        <end position="24"/>
    </location>
</feature>
<evidence type="ECO:0000313" key="10">
    <source>
        <dbReference type="EMBL" id="CAD0092833.1"/>
    </source>
</evidence>
<evidence type="ECO:0000256" key="2">
    <source>
        <dbReference type="ARBA" id="ARBA00022448"/>
    </source>
</evidence>
<feature type="transmembrane region" description="Helical" evidence="8">
    <location>
        <begin position="125"/>
        <end position="143"/>
    </location>
</feature>
<dbReference type="PANTHER" id="PTHR43791:SF26">
    <property type="entry name" value="ALLANTOATE TRANSPORTER, PUTATIVE (AFU_ORTHOLOGUE AFUA_5G09470)-RELATED"/>
    <property type="match status" value="1"/>
</dbReference>
<dbReference type="FunFam" id="1.20.1250.20:FF:000064">
    <property type="entry name" value="MFS allantoate transporter"/>
    <property type="match status" value="1"/>
</dbReference>
<feature type="transmembrane region" description="Helical" evidence="8">
    <location>
        <begin position="364"/>
        <end position="384"/>
    </location>
</feature>
<dbReference type="PANTHER" id="PTHR43791">
    <property type="entry name" value="PERMEASE-RELATED"/>
    <property type="match status" value="1"/>
</dbReference>
<dbReference type="InterPro" id="IPR036259">
    <property type="entry name" value="MFS_trans_sf"/>
</dbReference>
<feature type="transmembrane region" description="Helical" evidence="8">
    <location>
        <begin position="457"/>
        <end position="478"/>
    </location>
</feature>
<protein>
    <recommendedName>
        <fullName evidence="9">Major facilitator superfamily (MFS) profile domain-containing protein</fullName>
    </recommendedName>
</protein>
<evidence type="ECO:0000256" key="7">
    <source>
        <dbReference type="SAM" id="MobiDB-lite"/>
    </source>
</evidence>
<dbReference type="Gene3D" id="1.20.1250.20">
    <property type="entry name" value="MFS general substrate transporter like domains"/>
    <property type="match status" value="1"/>
</dbReference>
<keyword evidence="2" id="KW-0813">Transport</keyword>
<organism evidence="10 11">
    <name type="scientific">Aureobasidium vineae</name>
    <dbReference type="NCBI Taxonomy" id="2773715"/>
    <lineage>
        <taxon>Eukaryota</taxon>
        <taxon>Fungi</taxon>
        <taxon>Dikarya</taxon>
        <taxon>Ascomycota</taxon>
        <taxon>Pezizomycotina</taxon>
        <taxon>Dothideomycetes</taxon>
        <taxon>Dothideomycetidae</taxon>
        <taxon>Dothideales</taxon>
        <taxon>Saccotheciaceae</taxon>
        <taxon>Aureobasidium</taxon>
    </lineage>
</organism>
<feature type="transmembrane region" description="Helical" evidence="8">
    <location>
        <begin position="155"/>
        <end position="173"/>
    </location>
</feature>
<comment type="similarity">
    <text evidence="6">Belongs to the major facilitator superfamily. Allantoate permease family.</text>
</comment>
<evidence type="ECO:0000256" key="1">
    <source>
        <dbReference type="ARBA" id="ARBA00004141"/>
    </source>
</evidence>
<keyword evidence="4 8" id="KW-1133">Transmembrane helix</keyword>
<dbReference type="SUPFAM" id="SSF103473">
    <property type="entry name" value="MFS general substrate transporter"/>
    <property type="match status" value="1"/>
</dbReference>
<keyword evidence="5 8" id="KW-0472">Membrane</keyword>
<evidence type="ECO:0000256" key="5">
    <source>
        <dbReference type="ARBA" id="ARBA00023136"/>
    </source>
</evidence>
<feature type="transmembrane region" description="Helical" evidence="8">
    <location>
        <begin position="424"/>
        <end position="445"/>
    </location>
</feature>
<feature type="transmembrane region" description="Helical" evidence="8">
    <location>
        <begin position="390"/>
        <end position="412"/>
    </location>
</feature>
<dbReference type="GO" id="GO:0016020">
    <property type="term" value="C:membrane"/>
    <property type="evidence" value="ECO:0007669"/>
    <property type="project" value="UniProtKB-SubCell"/>
</dbReference>
<reference evidence="10" key="1">
    <citation type="submission" date="2020-06" db="EMBL/GenBank/DDBJ databases">
        <authorList>
            <person name="Onetto C."/>
        </authorList>
    </citation>
    <scope>NUCLEOTIDE SEQUENCE</scope>
</reference>
<dbReference type="Pfam" id="PF07690">
    <property type="entry name" value="MFS_1"/>
    <property type="match status" value="1"/>
</dbReference>
<feature type="transmembrane region" description="Helical" evidence="8">
    <location>
        <begin position="215"/>
        <end position="235"/>
    </location>
</feature>
<dbReference type="GO" id="GO:0022857">
    <property type="term" value="F:transmembrane transporter activity"/>
    <property type="evidence" value="ECO:0007669"/>
    <property type="project" value="InterPro"/>
</dbReference>
<keyword evidence="3 8" id="KW-0812">Transmembrane</keyword>
<evidence type="ECO:0000256" key="4">
    <source>
        <dbReference type="ARBA" id="ARBA00022989"/>
    </source>
</evidence>
<comment type="subcellular location">
    <subcellularLocation>
        <location evidence="1">Membrane</location>
        <topology evidence="1">Multi-pass membrane protein</topology>
    </subcellularLocation>
</comment>
<feature type="transmembrane region" description="Helical" evidence="8">
    <location>
        <begin position="84"/>
        <end position="101"/>
    </location>
</feature>
<feature type="transmembrane region" description="Helical" evidence="8">
    <location>
        <begin position="327"/>
        <end position="352"/>
    </location>
</feature>
<gene>
    <name evidence="10" type="ORF">AWRI4619_LOCUS7498</name>
</gene>
<keyword evidence="11" id="KW-1185">Reference proteome</keyword>